<organism evidence="2 3">
    <name type="scientific">Lentibacillus salicampi</name>
    <dbReference type="NCBI Taxonomy" id="175306"/>
    <lineage>
        <taxon>Bacteria</taxon>
        <taxon>Bacillati</taxon>
        <taxon>Bacillota</taxon>
        <taxon>Bacilli</taxon>
        <taxon>Bacillales</taxon>
        <taxon>Bacillaceae</taxon>
        <taxon>Lentibacillus</taxon>
    </lineage>
</organism>
<evidence type="ECO:0000259" key="1">
    <source>
        <dbReference type="Pfam" id="PF06114"/>
    </source>
</evidence>
<evidence type="ECO:0000313" key="2">
    <source>
        <dbReference type="EMBL" id="TFJ91422.1"/>
    </source>
</evidence>
<dbReference type="OrthoDB" id="2417909at2"/>
<dbReference type="AlphaFoldDB" id="A0A4Y9A866"/>
<dbReference type="InterPro" id="IPR010359">
    <property type="entry name" value="IrrE_HExxH"/>
</dbReference>
<proteinExistence type="predicted"/>
<dbReference type="EMBL" id="SRHY01000054">
    <property type="protein sequence ID" value="TFJ91422.1"/>
    <property type="molecule type" value="Genomic_DNA"/>
</dbReference>
<reference evidence="2 3" key="1">
    <citation type="submission" date="2019-03" db="EMBL/GenBank/DDBJ databases">
        <title>Genome sequence of Lentibacillus salicampi ATCC BAA-719.</title>
        <authorList>
            <person name="Maclea K.S."/>
            <person name="Simoes Junior M."/>
        </authorList>
    </citation>
    <scope>NUCLEOTIDE SEQUENCE [LARGE SCALE GENOMIC DNA]</scope>
    <source>
        <strain evidence="2 3">ATCC BAA-719</strain>
    </source>
</reference>
<dbReference type="Proteomes" id="UP000298484">
    <property type="component" value="Unassembled WGS sequence"/>
</dbReference>
<dbReference type="Pfam" id="PF06114">
    <property type="entry name" value="Peptidase_M78"/>
    <property type="match status" value="1"/>
</dbReference>
<keyword evidence="3" id="KW-1185">Reference proteome</keyword>
<name>A0A4Y9A866_9BACI</name>
<sequence length="170" mass="20533">MRTHVPTEGCCINTHLEDYIQNLYKFLRINRPEQLTIDNIATNLNLNIYYGKFSLRFGNDLVIQKSTKQREWQLFGHEVGHYLRHCGNHLTLHRLFLDMQEWQANHFAYHFCVPTFMLHKTNYISIDTIMNLFNVEYDFAVRRLEMYQNKLYKEGMNHVLSKIQNEIWTD</sequence>
<accession>A0A4Y9A866</accession>
<gene>
    <name evidence="2" type="ORF">E4U82_17855</name>
</gene>
<comment type="caution">
    <text evidence="2">The sequence shown here is derived from an EMBL/GenBank/DDBJ whole genome shotgun (WGS) entry which is preliminary data.</text>
</comment>
<protein>
    <submittedName>
        <fullName evidence="2">ImmA/IrrE family metallo-endopeptidase</fullName>
    </submittedName>
</protein>
<feature type="domain" description="IrrE N-terminal-like" evidence="1">
    <location>
        <begin position="61"/>
        <end position="145"/>
    </location>
</feature>
<evidence type="ECO:0000313" key="3">
    <source>
        <dbReference type="Proteomes" id="UP000298484"/>
    </source>
</evidence>